<comment type="caution">
    <text evidence="4">The sequence shown here is derived from an EMBL/GenBank/DDBJ whole genome shotgun (WGS) entry which is preliminary data.</text>
</comment>
<keyword evidence="5" id="KW-1185">Reference proteome</keyword>
<evidence type="ECO:0000313" key="4">
    <source>
        <dbReference type="EMBL" id="KAK7344793.1"/>
    </source>
</evidence>
<evidence type="ECO:0000259" key="3">
    <source>
        <dbReference type="Pfam" id="PF11250"/>
    </source>
</evidence>
<dbReference type="PANTHER" id="PTHR33155">
    <property type="entry name" value="FANTASTIC FOUR-LIKE PROTEIN (DUF3049)"/>
    <property type="match status" value="1"/>
</dbReference>
<comment type="similarity">
    <text evidence="1">Belongs to the fantastic four family.</text>
</comment>
<proteinExistence type="inferred from homology"/>
<dbReference type="InterPro" id="IPR021410">
    <property type="entry name" value="FAF"/>
</dbReference>
<dbReference type="InterPro" id="IPR046431">
    <property type="entry name" value="FAF_dom"/>
</dbReference>
<gene>
    <name evidence="4" type="ORF">VNO77_14881</name>
</gene>
<reference evidence="4 5" key="1">
    <citation type="submission" date="2024-01" db="EMBL/GenBank/DDBJ databases">
        <title>The genomes of 5 underutilized Papilionoideae crops provide insights into root nodulation and disease resistanc.</title>
        <authorList>
            <person name="Jiang F."/>
        </authorList>
    </citation>
    <scope>NUCLEOTIDE SEQUENCE [LARGE SCALE GENOMIC DNA]</scope>
    <source>
        <strain evidence="4">LVBAO_FW01</strain>
        <tissue evidence="4">Leaves</tissue>
    </source>
</reference>
<protein>
    <recommendedName>
        <fullName evidence="3">FAF domain-containing protein</fullName>
    </recommendedName>
</protein>
<dbReference type="PANTHER" id="PTHR33155:SF64">
    <property type="entry name" value="FAF DOMAIN-CONTAINING PROTEIN"/>
    <property type="match status" value="1"/>
</dbReference>
<sequence length="189" mass="20886">MASGSSAGLKDLIISPPTSNIIPIPTPLKTSVSSTASSPFHFDFDFVEDFDKLSVESDVKLSPQSSSFSLLSPLSNFVPQDKVISVENNLGKSKVESEKSNENGSYPKKNLEKEMEDNGKKQISGMKCLPPPISCLGKVKVGKPYKFLAYDKESERYVVEEIKIPNGSLFHASREDGRLKLYMNFLDEE</sequence>
<name>A0AAN9QVL4_CANGL</name>
<evidence type="ECO:0000256" key="1">
    <source>
        <dbReference type="ARBA" id="ARBA00008690"/>
    </source>
</evidence>
<organism evidence="4 5">
    <name type="scientific">Canavalia gladiata</name>
    <name type="common">Sword bean</name>
    <name type="synonym">Dolichos gladiatus</name>
    <dbReference type="NCBI Taxonomy" id="3824"/>
    <lineage>
        <taxon>Eukaryota</taxon>
        <taxon>Viridiplantae</taxon>
        <taxon>Streptophyta</taxon>
        <taxon>Embryophyta</taxon>
        <taxon>Tracheophyta</taxon>
        <taxon>Spermatophyta</taxon>
        <taxon>Magnoliopsida</taxon>
        <taxon>eudicotyledons</taxon>
        <taxon>Gunneridae</taxon>
        <taxon>Pentapetalae</taxon>
        <taxon>rosids</taxon>
        <taxon>fabids</taxon>
        <taxon>Fabales</taxon>
        <taxon>Fabaceae</taxon>
        <taxon>Papilionoideae</taxon>
        <taxon>50 kb inversion clade</taxon>
        <taxon>NPAAA clade</taxon>
        <taxon>indigoferoid/millettioid clade</taxon>
        <taxon>Phaseoleae</taxon>
        <taxon>Canavalia</taxon>
    </lineage>
</organism>
<dbReference type="Proteomes" id="UP001367508">
    <property type="component" value="Unassembled WGS sequence"/>
</dbReference>
<feature type="domain" description="FAF" evidence="3">
    <location>
        <begin position="129"/>
        <end position="182"/>
    </location>
</feature>
<accession>A0AAN9QVL4</accession>
<dbReference type="AlphaFoldDB" id="A0AAN9QVL4"/>
<evidence type="ECO:0000256" key="2">
    <source>
        <dbReference type="SAM" id="MobiDB-lite"/>
    </source>
</evidence>
<dbReference type="EMBL" id="JAYMYQ010000003">
    <property type="protein sequence ID" value="KAK7344793.1"/>
    <property type="molecule type" value="Genomic_DNA"/>
</dbReference>
<feature type="region of interest" description="Disordered" evidence="2">
    <location>
        <begin position="89"/>
        <end position="111"/>
    </location>
</feature>
<dbReference type="Pfam" id="PF11250">
    <property type="entry name" value="FAF"/>
    <property type="match status" value="1"/>
</dbReference>
<evidence type="ECO:0000313" key="5">
    <source>
        <dbReference type="Proteomes" id="UP001367508"/>
    </source>
</evidence>